<dbReference type="InterPro" id="IPR006638">
    <property type="entry name" value="Elp3/MiaA/NifB-like_rSAM"/>
</dbReference>
<evidence type="ECO:0000256" key="1">
    <source>
        <dbReference type="ARBA" id="ARBA00001966"/>
    </source>
</evidence>
<dbReference type="Proteomes" id="UP000003860">
    <property type="component" value="Unassembled WGS sequence"/>
</dbReference>
<proteinExistence type="predicted"/>
<dbReference type="STRING" id="588581.Cpap_3797"/>
<dbReference type="CDD" id="cd01335">
    <property type="entry name" value="Radical_SAM"/>
    <property type="match status" value="1"/>
</dbReference>
<dbReference type="EMBL" id="ACXX02000001">
    <property type="protein sequence ID" value="EGD49364.1"/>
    <property type="molecule type" value="Genomic_DNA"/>
</dbReference>
<keyword evidence="4" id="KW-0408">Iron</keyword>
<keyword evidence="5" id="KW-0411">Iron-sulfur</keyword>
<evidence type="ECO:0000313" key="8">
    <source>
        <dbReference type="EMBL" id="EGD49364.1"/>
    </source>
</evidence>
<dbReference type="GO" id="GO:0046872">
    <property type="term" value="F:metal ion binding"/>
    <property type="evidence" value="ECO:0007669"/>
    <property type="project" value="UniProtKB-KW"/>
</dbReference>
<comment type="caution">
    <text evidence="8">The sequence shown here is derived from an EMBL/GenBank/DDBJ whole genome shotgun (WGS) entry which is preliminary data.</text>
</comment>
<dbReference type="InterPro" id="IPR036724">
    <property type="entry name" value="Cobalamin-bd_sf"/>
</dbReference>
<evidence type="ECO:0000256" key="3">
    <source>
        <dbReference type="ARBA" id="ARBA00022723"/>
    </source>
</evidence>
<dbReference type="SFLD" id="SFLDS00029">
    <property type="entry name" value="Radical_SAM"/>
    <property type="match status" value="1"/>
</dbReference>
<evidence type="ECO:0000313" key="9">
    <source>
        <dbReference type="Proteomes" id="UP000003860"/>
    </source>
</evidence>
<dbReference type="PANTHER" id="PTHR43409:SF16">
    <property type="entry name" value="SLR0320 PROTEIN"/>
    <property type="match status" value="1"/>
</dbReference>
<keyword evidence="2" id="KW-0949">S-adenosyl-L-methionine</keyword>
<evidence type="ECO:0000256" key="4">
    <source>
        <dbReference type="ARBA" id="ARBA00023004"/>
    </source>
</evidence>
<reference evidence="8" key="1">
    <citation type="submission" date="2009-07" db="EMBL/GenBank/DDBJ databases">
        <authorList>
            <consortium name="US DOE Joint Genome Institute (JGI-PGF)"/>
            <person name="Lucas S."/>
            <person name="Copeland A."/>
            <person name="Lapidus A."/>
            <person name="Glavina del Rio T."/>
            <person name="Tice H."/>
            <person name="Bruce D."/>
            <person name="Goodwin L."/>
            <person name="Pitluck S."/>
            <person name="Larimer F."/>
            <person name="Land M.L."/>
            <person name="Mouttaki H."/>
            <person name="He Z."/>
            <person name="Zhou J."/>
            <person name="Hemme C.L."/>
        </authorList>
    </citation>
    <scope>NUCLEOTIDE SEQUENCE [LARGE SCALE GENOMIC DNA]</scope>
    <source>
        <strain evidence="8">DSM 2782</strain>
    </source>
</reference>
<dbReference type="OrthoDB" id="2990459at2"/>
<keyword evidence="9" id="KW-1185">Reference proteome</keyword>
<dbReference type="AlphaFoldDB" id="F1T7B6"/>
<dbReference type="PANTHER" id="PTHR43409">
    <property type="entry name" value="ANAEROBIC MAGNESIUM-PROTOPORPHYRIN IX MONOMETHYL ESTER CYCLASE-RELATED"/>
    <property type="match status" value="1"/>
</dbReference>
<name>F1T7B6_9FIRM</name>
<dbReference type="InterPro" id="IPR034466">
    <property type="entry name" value="Methyltransferase_Class_B"/>
</dbReference>
<dbReference type="RefSeq" id="WP_004616028.1">
    <property type="nucleotide sequence ID" value="NZ_ACXX02000001.1"/>
</dbReference>
<dbReference type="Gene3D" id="3.80.30.20">
    <property type="entry name" value="tm_1862 like domain"/>
    <property type="match status" value="1"/>
</dbReference>
<dbReference type="InterPro" id="IPR007197">
    <property type="entry name" value="rSAM"/>
</dbReference>
<dbReference type="GO" id="GO:0005829">
    <property type="term" value="C:cytosol"/>
    <property type="evidence" value="ECO:0007669"/>
    <property type="project" value="TreeGrafter"/>
</dbReference>
<dbReference type="InterPro" id="IPR051198">
    <property type="entry name" value="BchE-like"/>
</dbReference>
<dbReference type="GO" id="GO:0031419">
    <property type="term" value="F:cobalamin binding"/>
    <property type="evidence" value="ECO:0007669"/>
    <property type="project" value="InterPro"/>
</dbReference>
<feature type="domain" description="B12-binding" evidence="6">
    <location>
        <begin position="1"/>
        <end position="144"/>
    </location>
</feature>
<comment type="cofactor">
    <cofactor evidence="1">
        <name>[4Fe-4S] cluster</name>
        <dbReference type="ChEBI" id="CHEBI:49883"/>
    </cofactor>
</comment>
<gene>
    <name evidence="8" type="ORF">Cpap_3797</name>
</gene>
<dbReference type="SMART" id="SM00729">
    <property type="entry name" value="Elp3"/>
    <property type="match status" value="1"/>
</dbReference>
<dbReference type="InterPro" id="IPR006158">
    <property type="entry name" value="Cobalamin-bd"/>
</dbReference>
<organism evidence="8 9">
    <name type="scientific">Ruminiclostridium papyrosolvens DSM 2782</name>
    <dbReference type="NCBI Taxonomy" id="588581"/>
    <lineage>
        <taxon>Bacteria</taxon>
        <taxon>Bacillati</taxon>
        <taxon>Bacillota</taxon>
        <taxon>Clostridia</taxon>
        <taxon>Eubacteriales</taxon>
        <taxon>Oscillospiraceae</taxon>
        <taxon>Ruminiclostridium</taxon>
    </lineage>
</organism>
<dbReference type="GO" id="GO:0003824">
    <property type="term" value="F:catalytic activity"/>
    <property type="evidence" value="ECO:0007669"/>
    <property type="project" value="InterPro"/>
</dbReference>
<dbReference type="SFLD" id="SFLDG01082">
    <property type="entry name" value="B12-binding_domain_containing"/>
    <property type="match status" value="1"/>
</dbReference>
<dbReference type="Pfam" id="PF04055">
    <property type="entry name" value="Radical_SAM"/>
    <property type="match status" value="1"/>
</dbReference>
<dbReference type="PROSITE" id="PS51918">
    <property type="entry name" value="RADICAL_SAM"/>
    <property type="match status" value="1"/>
</dbReference>
<dbReference type="InterPro" id="IPR023404">
    <property type="entry name" value="rSAM_horseshoe"/>
</dbReference>
<dbReference type="InterPro" id="IPR058240">
    <property type="entry name" value="rSAM_sf"/>
</dbReference>
<evidence type="ECO:0000256" key="5">
    <source>
        <dbReference type="ARBA" id="ARBA00023014"/>
    </source>
</evidence>
<protein>
    <submittedName>
        <fullName evidence="8">Radical SAM domain protein</fullName>
    </submittedName>
</protein>
<dbReference type="PROSITE" id="PS51332">
    <property type="entry name" value="B12_BINDING"/>
    <property type="match status" value="1"/>
</dbReference>
<reference evidence="8" key="2">
    <citation type="submission" date="2011-01" db="EMBL/GenBank/DDBJ databases">
        <title>The Non-contiguous Finished genome of Clostridium papyrosolvens.</title>
        <authorList>
            <person name="Lucas S."/>
            <person name="Copeland A."/>
            <person name="Lapidus A."/>
            <person name="Cheng J.-F."/>
            <person name="Goodwin L."/>
            <person name="Pitluck S."/>
            <person name="Misra M."/>
            <person name="Chertkov O."/>
            <person name="Detter J.C."/>
            <person name="Han C."/>
            <person name="Tapia R."/>
            <person name="Land M."/>
            <person name="Hauser L."/>
            <person name="Kyrpides N."/>
            <person name="Ivanova N."/>
            <person name="Pagani I."/>
            <person name="Mouttaki H."/>
            <person name="He Z."/>
            <person name="Zhou J."/>
            <person name="Hemme C.L."/>
            <person name="Woyke T."/>
        </authorList>
    </citation>
    <scope>NUCLEOTIDE SEQUENCE [LARGE SCALE GENOMIC DNA]</scope>
    <source>
        <strain evidence="8">DSM 2782</strain>
    </source>
</reference>
<evidence type="ECO:0000259" key="7">
    <source>
        <dbReference type="PROSITE" id="PS51918"/>
    </source>
</evidence>
<evidence type="ECO:0000259" key="6">
    <source>
        <dbReference type="PROSITE" id="PS51332"/>
    </source>
</evidence>
<sequence length="423" mass="48214">MKILLISVNQERFPHPVFPIGAYIIAKSIMMQHEVDFVDLNLLTTEEALQRIREAQPDIIGISMRNLDNVVYLNYKSFIPELKVLVSQIRKDGYQGKIILGGAGFSIMPKEILDITEADYGIIGPGEKSFPKLLEKLQNNEDPPHLIIYDTEDLYENPFTVSQQLIELNAKFNFEWYKQFHGSIGITTKRGCNYNCIYCTYPIIEGRTCHLRKPEDVVNEMEFYIKTMGINYFLFTDSVFNDPVEHSRSIAQEIKRRELPVCWTGSVDLGNLTREDILLFKDTGCEGVDLGMDSGSNEVLKRYGKSCDTKAIYKATEECKLQDMPVYFNIILGGPGETEETLNETFSLLEKTEPESTGIVIGMRIYPKTPLYYLAIKEGVINIDTDLTEPHFYIAPEVKDCIVEIVKAESVKHPSWIIPGINF</sequence>
<accession>F1T7B6</accession>
<dbReference type="SUPFAM" id="SSF102114">
    <property type="entry name" value="Radical SAM enzymes"/>
    <property type="match status" value="1"/>
</dbReference>
<feature type="domain" description="Radical SAM core" evidence="7">
    <location>
        <begin position="176"/>
        <end position="397"/>
    </location>
</feature>
<dbReference type="SFLD" id="SFLDG01123">
    <property type="entry name" value="methyltransferase_(Class_B)"/>
    <property type="match status" value="1"/>
</dbReference>
<dbReference type="SUPFAM" id="SSF52242">
    <property type="entry name" value="Cobalamin (vitamin B12)-binding domain"/>
    <property type="match status" value="1"/>
</dbReference>
<dbReference type="Pfam" id="PF02310">
    <property type="entry name" value="B12-binding"/>
    <property type="match status" value="1"/>
</dbReference>
<evidence type="ECO:0000256" key="2">
    <source>
        <dbReference type="ARBA" id="ARBA00022691"/>
    </source>
</evidence>
<keyword evidence="3" id="KW-0479">Metal-binding</keyword>
<dbReference type="eggNOG" id="COG1032">
    <property type="taxonomic scope" value="Bacteria"/>
</dbReference>
<dbReference type="GO" id="GO:0051539">
    <property type="term" value="F:4 iron, 4 sulfur cluster binding"/>
    <property type="evidence" value="ECO:0007669"/>
    <property type="project" value="UniProtKB-KW"/>
</dbReference>
<dbReference type="Gene3D" id="3.40.50.280">
    <property type="entry name" value="Cobalamin-binding domain"/>
    <property type="match status" value="1"/>
</dbReference>